<reference evidence="2" key="1">
    <citation type="journal article" date="2020" name="Stud. Mycol.">
        <title>101 Dothideomycetes genomes: a test case for predicting lifestyles and emergence of pathogens.</title>
        <authorList>
            <person name="Haridas S."/>
            <person name="Albert R."/>
            <person name="Binder M."/>
            <person name="Bloem J."/>
            <person name="Labutti K."/>
            <person name="Salamov A."/>
            <person name="Andreopoulos B."/>
            <person name="Baker S."/>
            <person name="Barry K."/>
            <person name="Bills G."/>
            <person name="Bluhm B."/>
            <person name="Cannon C."/>
            <person name="Castanera R."/>
            <person name="Culley D."/>
            <person name="Daum C."/>
            <person name="Ezra D."/>
            <person name="Gonzalez J."/>
            <person name="Henrissat B."/>
            <person name="Kuo A."/>
            <person name="Liang C."/>
            <person name="Lipzen A."/>
            <person name="Lutzoni F."/>
            <person name="Magnuson J."/>
            <person name="Mondo S."/>
            <person name="Nolan M."/>
            <person name="Ohm R."/>
            <person name="Pangilinan J."/>
            <person name="Park H.-J."/>
            <person name="Ramirez L."/>
            <person name="Alfaro M."/>
            <person name="Sun H."/>
            <person name="Tritt A."/>
            <person name="Yoshinaga Y."/>
            <person name="Zwiers L.-H."/>
            <person name="Turgeon B."/>
            <person name="Goodwin S."/>
            <person name="Spatafora J."/>
            <person name="Crous P."/>
            <person name="Grigoriev I."/>
        </authorList>
    </citation>
    <scope>NUCLEOTIDE SEQUENCE</scope>
    <source>
        <strain evidence="2">SCOH1-5</strain>
    </source>
</reference>
<evidence type="ECO:0008006" key="4">
    <source>
        <dbReference type="Google" id="ProtNLM"/>
    </source>
</evidence>
<feature type="region of interest" description="Disordered" evidence="1">
    <location>
        <begin position="291"/>
        <end position="505"/>
    </location>
</feature>
<proteinExistence type="predicted"/>
<gene>
    <name evidence="2" type="ORF">CERZMDRAFT_84257</name>
</gene>
<dbReference type="Proteomes" id="UP000799539">
    <property type="component" value="Unassembled WGS sequence"/>
</dbReference>
<sequence>MDANTLASQLAQLGLTPHVSNTNTQVPHEGMSQSFMNLVYRNAQLETELRLVKEQLVQSHQSTQYLLGLLSGSSKADPQGDRIDNNALKFHCDTNTRGPRKDSVADVLEKAKECDPLAPLVSFEETDCLIDIDAPETAADNAKVMSQAHMPSQKLIKDTVGLGISQTNSSHSSFALTTEEATPSSNFDNPTSGQQSDFTIRQSDGTVLVVPTPQVGDSFETPPRKMQSSDPYPFSGHEHRRLAGNAFVWVDMTPDELSKAIANWAKENPRHTAEEYRTYFEDIIRPAYHERARETAKARESPVKNQGVKNQGAVQDNGESDAKSSQCGVGQGEVKSVSSPDSESSNEPPSGTQTLIDRRRPVGDTAVPEGKDDDGGEPFPQAHSKQVELPAVDPESTNEAPPSSPSVLSLRLSQTQGASLEHSDSASEAEPVPVPATGTQSTTDYQPPRLFNPTALGDAKALQADFRSRGPPSRGRRHVDRSTGSERHDSKASRYAEGGDRPGFRGTAYTAYPNTVEELFATPADGDHDSQRTVLVGNIPTSATLFEVLEAVRGGPVFSSIFVETTGMRTKPAIDTNTALVTFVRGGSARAFVKQSTRHPSSTNTFSVRLLPSTSRPIPARLLSDIRQHHLTRILFINDTGQVWTANEVALQLIHDGVRHPLQAESHAEVPGLLLFHFASIAEAETAWFVVGRDHAFFGNVERGYFADPCGTPDADPDADVEGKEEQKQAVVSVEEVEKGVEQSGDEMEDGQHEGDNNGQPEEVLPNPPRMPYRDGIHTEVAYQSIMFEG</sequence>
<feature type="compositionally biased region" description="Basic and acidic residues" evidence="1">
    <location>
        <begin position="291"/>
        <end position="302"/>
    </location>
</feature>
<keyword evidence="3" id="KW-1185">Reference proteome</keyword>
<evidence type="ECO:0000256" key="1">
    <source>
        <dbReference type="SAM" id="MobiDB-lite"/>
    </source>
</evidence>
<dbReference type="AlphaFoldDB" id="A0A6A6FH84"/>
<feature type="compositionally biased region" description="Polar residues" evidence="1">
    <location>
        <begin position="303"/>
        <end position="314"/>
    </location>
</feature>
<accession>A0A6A6FH84</accession>
<dbReference type="EMBL" id="ML992672">
    <property type="protein sequence ID" value="KAF2212598.1"/>
    <property type="molecule type" value="Genomic_DNA"/>
</dbReference>
<feature type="region of interest" description="Disordered" evidence="1">
    <location>
        <begin position="709"/>
        <end position="775"/>
    </location>
</feature>
<evidence type="ECO:0000313" key="2">
    <source>
        <dbReference type="EMBL" id="KAF2212598.1"/>
    </source>
</evidence>
<feature type="compositionally biased region" description="Basic and acidic residues" evidence="1">
    <location>
        <begin position="480"/>
        <end position="503"/>
    </location>
</feature>
<name>A0A6A6FH84_9PEZI</name>
<organism evidence="2 3">
    <name type="scientific">Cercospora zeae-maydis SCOH1-5</name>
    <dbReference type="NCBI Taxonomy" id="717836"/>
    <lineage>
        <taxon>Eukaryota</taxon>
        <taxon>Fungi</taxon>
        <taxon>Dikarya</taxon>
        <taxon>Ascomycota</taxon>
        <taxon>Pezizomycotina</taxon>
        <taxon>Dothideomycetes</taxon>
        <taxon>Dothideomycetidae</taxon>
        <taxon>Mycosphaerellales</taxon>
        <taxon>Mycosphaerellaceae</taxon>
        <taxon>Cercospora</taxon>
    </lineage>
</organism>
<feature type="compositionally biased region" description="Low complexity" evidence="1">
    <location>
        <begin position="333"/>
        <end position="350"/>
    </location>
</feature>
<protein>
    <recommendedName>
        <fullName evidence="4">RRM domain-containing protein</fullName>
    </recommendedName>
</protein>
<dbReference type="OrthoDB" id="5244622at2759"/>
<evidence type="ECO:0000313" key="3">
    <source>
        <dbReference type="Proteomes" id="UP000799539"/>
    </source>
</evidence>
<feature type="region of interest" description="Disordered" evidence="1">
    <location>
        <begin position="214"/>
        <end position="233"/>
    </location>
</feature>